<dbReference type="SUPFAM" id="SSF52540">
    <property type="entry name" value="P-loop containing nucleoside triphosphate hydrolases"/>
    <property type="match status" value="1"/>
</dbReference>
<reference evidence="4" key="1">
    <citation type="submission" date="2016-05" db="EMBL/GenBank/DDBJ databases">
        <title>Microbial consortia oxidize butane by reversing methanogenesis.</title>
        <authorList>
            <person name="Laso-Perez R."/>
            <person name="Richter M."/>
            <person name="Wegener G."/>
            <person name="Musat F."/>
        </authorList>
    </citation>
    <scope>NUCLEOTIDE SEQUENCE [LARGE SCALE GENOMIC DNA]</scope>
    <source>
        <strain evidence="4">BOX1</strain>
    </source>
</reference>
<dbReference type="EMBL" id="LYOR01000009">
    <property type="protein sequence ID" value="OFV65664.1"/>
    <property type="molecule type" value="Genomic_DNA"/>
</dbReference>
<feature type="domain" description="KaiC-like" evidence="3">
    <location>
        <begin position="10"/>
        <end position="80"/>
    </location>
</feature>
<evidence type="ECO:0000256" key="2">
    <source>
        <dbReference type="ARBA" id="ARBA00022840"/>
    </source>
</evidence>
<evidence type="ECO:0000313" key="5">
    <source>
        <dbReference type="Proteomes" id="UP000185779"/>
    </source>
</evidence>
<gene>
    <name evidence="4" type="ORF">SBU_001474</name>
</gene>
<dbReference type="Proteomes" id="UP000185779">
    <property type="component" value="Unassembled WGS sequence"/>
</dbReference>
<evidence type="ECO:0000313" key="4">
    <source>
        <dbReference type="EMBL" id="OFV65664.1"/>
    </source>
</evidence>
<dbReference type="PANTHER" id="PTHR43637">
    <property type="entry name" value="UPF0273 PROTEIN TM_0370"/>
    <property type="match status" value="1"/>
</dbReference>
<evidence type="ECO:0000256" key="1">
    <source>
        <dbReference type="ARBA" id="ARBA00022741"/>
    </source>
</evidence>
<organism evidence="4 5">
    <name type="scientific">Candidatus Syntropharchaeum butanivorans</name>
    <dbReference type="NCBI Taxonomy" id="1839936"/>
    <lineage>
        <taxon>Archaea</taxon>
        <taxon>Methanobacteriati</taxon>
        <taxon>Methanobacteriota</taxon>
        <taxon>Stenosarchaea group</taxon>
        <taxon>Methanomicrobia</taxon>
        <taxon>Methanosarcinales</taxon>
        <taxon>ANME-2 cluster</taxon>
        <taxon>Candidatus Syntropharchaeum</taxon>
    </lineage>
</organism>
<dbReference type="InterPro" id="IPR027417">
    <property type="entry name" value="P-loop_NTPase"/>
</dbReference>
<dbReference type="GO" id="GO:0005524">
    <property type="term" value="F:ATP binding"/>
    <property type="evidence" value="ECO:0007669"/>
    <property type="project" value="UniProtKB-KW"/>
</dbReference>
<dbReference type="Pfam" id="PF06745">
    <property type="entry name" value="ATPase"/>
    <property type="match status" value="2"/>
</dbReference>
<dbReference type="InterPro" id="IPR014774">
    <property type="entry name" value="KaiC-like_dom"/>
</dbReference>
<dbReference type="AlphaFoldDB" id="A0A1F2P398"/>
<keyword evidence="5" id="KW-1185">Reference proteome</keyword>
<dbReference type="STRING" id="1839936.SBU_001474"/>
<accession>A0A1F2P398</accession>
<protein>
    <submittedName>
        <fullName evidence="4">Circadian clock protein KaiC, central region domain protein</fullName>
    </submittedName>
</protein>
<comment type="caution">
    <text evidence="4">The sequence shown here is derived from an EMBL/GenBank/DDBJ whole genome shotgun (WGS) entry which is preliminary data.</text>
</comment>
<name>A0A1F2P398_9EURY</name>
<sequence>MGELKMKYIMTGIREFDRITGGIPHGDVIILEERTGSIKTIFAQQVADTISKDGGRTLYITAKSKREIDESMKIYGMSLNGAIDIDSSDSVLKKESGYDLILIEDFSIRYLNLSMNEVMSLIGDLKDLESTVMILLDAGVLDERIERAMKAVVDGVIEFRLEYQKDKLYRTIVIPKFKKVIDEIIPFTINESGIVVDTRKRV</sequence>
<feature type="domain" description="KaiC-like" evidence="3">
    <location>
        <begin position="116"/>
        <end position="199"/>
    </location>
</feature>
<evidence type="ECO:0000259" key="3">
    <source>
        <dbReference type="Pfam" id="PF06745"/>
    </source>
</evidence>
<proteinExistence type="predicted"/>
<keyword evidence="1" id="KW-0547">Nucleotide-binding</keyword>
<dbReference type="Gene3D" id="3.40.50.300">
    <property type="entry name" value="P-loop containing nucleotide triphosphate hydrolases"/>
    <property type="match status" value="1"/>
</dbReference>
<keyword evidence="2" id="KW-0067">ATP-binding</keyword>